<evidence type="ECO:0008006" key="3">
    <source>
        <dbReference type="Google" id="ProtNLM"/>
    </source>
</evidence>
<dbReference type="RefSeq" id="WP_290713499.1">
    <property type="nucleotide sequence ID" value="NZ_BAAAVS010000017.1"/>
</dbReference>
<comment type="caution">
    <text evidence="1">The sequence shown here is derived from an EMBL/GenBank/DDBJ whole genome shotgun (WGS) entry which is preliminary data.</text>
</comment>
<keyword evidence="2" id="KW-1185">Reference proteome</keyword>
<proteinExistence type="predicted"/>
<name>A0ABP6L6N0_9ACTN</name>
<dbReference type="EMBL" id="BAAAVS010000017">
    <property type="protein sequence ID" value="GAA3030517.1"/>
    <property type="molecule type" value="Genomic_DNA"/>
</dbReference>
<accession>A0ABP6L6N0</accession>
<evidence type="ECO:0000313" key="2">
    <source>
        <dbReference type="Proteomes" id="UP001501035"/>
    </source>
</evidence>
<gene>
    <name evidence="1" type="ORF">GCM10010528_09900</name>
</gene>
<organism evidence="1 2">
    <name type="scientific">Gordonia defluvii</name>
    <dbReference type="NCBI Taxonomy" id="283718"/>
    <lineage>
        <taxon>Bacteria</taxon>
        <taxon>Bacillati</taxon>
        <taxon>Actinomycetota</taxon>
        <taxon>Actinomycetes</taxon>
        <taxon>Mycobacteriales</taxon>
        <taxon>Gordoniaceae</taxon>
        <taxon>Gordonia</taxon>
    </lineage>
</organism>
<dbReference type="Proteomes" id="UP001501035">
    <property type="component" value="Unassembled WGS sequence"/>
</dbReference>
<reference evidence="2" key="1">
    <citation type="journal article" date="2019" name="Int. J. Syst. Evol. Microbiol.">
        <title>The Global Catalogue of Microorganisms (GCM) 10K type strain sequencing project: providing services to taxonomists for standard genome sequencing and annotation.</title>
        <authorList>
            <consortium name="The Broad Institute Genomics Platform"/>
            <consortium name="The Broad Institute Genome Sequencing Center for Infectious Disease"/>
            <person name="Wu L."/>
            <person name="Ma J."/>
        </authorList>
    </citation>
    <scope>NUCLEOTIDE SEQUENCE [LARGE SCALE GENOMIC DNA]</scope>
    <source>
        <strain evidence="2">JCM 14234</strain>
    </source>
</reference>
<sequence>MTARVAVVGIDGSGKTSVIERLCELVDDNQAGAVAMHCPDFHDNRDVPAAELSRQLRAVGEAADRASDARIKAATLFLRITMFGQVEKFLRERHRPGLMISERHPIVETMVYAPVYQRLVASSRTPDETIAAIFADADRQCRGASAALLDWQAQIVARSGLAADLPTVVDDVAALVSGGPAAAAAALGEVCETTLPDLVLWLDTPPEVCAARLAQRAEREIHEDPATLRKLRARYEQTSQELAEEFGPAMISRVDVTGLDGVEAYARRCLAAVEFAGLA</sequence>
<dbReference type="SUPFAM" id="SSF52540">
    <property type="entry name" value="P-loop containing nucleoside triphosphate hydrolases"/>
    <property type="match status" value="1"/>
</dbReference>
<dbReference type="Gene3D" id="3.40.50.300">
    <property type="entry name" value="P-loop containing nucleotide triphosphate hydrolases"/>
    <property type="match status" value="1"/>
</dbReference>
<dbReference type="InterPro" id="IPR027417">
    <property type="entry name" value="P-loop_NTPase"/>
</dbReference>
<protein>
    <recommendedName>
        <fullName evidence="3">Thymidylate kinase</fullName>
    </recommendedName>
</protein>
<evidence type="ECO:0000313" key="1">
    <source>
        <dbReference type="EMBL" id="GAA3030517.1"/>
    </source>
</evidence>